<dbReference type="Proteomes" id="UP000566819">
    <property type="component" value="Unassembled WGS sequence"/>
</dbReference>
<sequence length="388" mass="44837">MARIIDLADEILEMIFLQHLLREPELDAALEKEICFEAWTKKAMFITKCTTKQCNTIARLILTCKRFHLLLQDFLYSNITIATSPEQLAQFTRTLAESPNADELRAQTDTVTTLCRSAFEVWPLFWFPYVNSLQLIRFNDWSPLEFEDNDHYHTSTVENLYLIDCGASEGALTELFHWPKELKSLHYEVEPGEWSGQVGGEDLREWECVAFVRALSSQKTSLERLVMTRTPLVHEGLSYSKSINLSAFSGLKFLSIFHVFWVGFGWANVEELYSGLPPALEELEVFYDDPGYHDFMSGVDQPWLTTLLEDKRKEYVPKLKRIEVLTSEVPYVDEPYVPEERLPNGLSVKEDELVKAWKVPEVLRKQAERTGIELNIVIAYMSPDFSKI</sequence>
<accession>A0A8H4RDB7</accession>
<protein>
    <submittedName>
        <fullName evidence="1">Uncharacterized protein</fullName>
    </submittedName>
</protein>
<reference evidence="1 2" key="1">
    <citation type="submission" date="2020-03" db="EMBL/GenBank/DDBJ databases">
        <title>Draft Genome Sequence of Cudoniella acicularis.</title>
        <authorList>
            <person name="Buettner E."/>
            <person name="Kellner H."/>
        </authorList>
    </citation>
    <scope>NUCLEOTIDE SEQUENCE [LARGE SCALE GENOMIC DNA]</scope>
    <source>
        <strain evidence="1 2">DSM 108380</strain>
    </source>
</reference>
<organism evidence="1 2">
    <name type="scientific">Cudoniella acicularis</name>
    <dbReference type="NCBI Taxonomy" id="354080"/>
    <lineage>
        <taxon>Eukaryota</taxon>
        <taxon>Fungi</taxon>
        <taxon>Dikarya</taxon>
        <taxon>Ascomycota</taxon>
        <taxon>Pezizomycotina</taxon>
        <taxon>Leotiomycetes</taxon>
        <taxon>Helotiales</taxon>
        <taxon>Tricladiaceae</taxon>
        <taxon>Cudoniella</taxon>
    </lineage>
</organism>
<proteinExistence type="predicted"/>
<evidence type="ECO:0000313" key="1">
    <source>
        <dbReference type="EMBL" id="KAF4628010.1"/>
    </source>
</evidence>
<evidence type="ECO:0000313" key="2">
    <source>
        <dbReference type="Proteomes" id="UP000566819"/>
    </source>
</evidence>
<keyword evidence="2" id="KW-1185">Reference proteome</keyword>
<name>A0A8H4RDB7_9HELO</name>
<dbReference type="AlphaFoldDB" id="A0A8H4RDB7"/>
<dbReference type="EMBL" id="JAAMPI010000874">
    <property type="protein sequence ID" value="KAF4628010.1"/>
    <property type="molecule type" value="Genomic_DNA"/>
</dbReference>
<gene>
    <name evidence="1" type="ORF">G7Y89_g10142</name>
</gene>
<dbReference type="OrthoDB" id="3541847at2759"/>
<comment type="caution">
    <text evidence="1">The sequence shown here is derived from an EMBL/GenBank/DDBJ whole genome shotgun (WGS) entry which is preliminary data.</text>
</comment>